<evidence type="ECO:0000256" key="4">
    <source>
        <dbReference type="ARBA" id="ARBA00022964"/>
    </source>
</evidence>
<dbReference type="GO" id="GO:0045329">
    <property type="term" value="P:carnitine biosynthetic process"/>
    <property type="evidence" value="ECO:0007669"/>
    <property type="project" value="TreeGrafter"/>
</dbReference>
<comment type="similarity">
    <text evidence="2">Belongs to the gamma-BBH/TMLD family.</text>
</comment>
<dbReference type="Pfam" id="PF02668">
    <property type="entry name" value="TauD"/>
    <property type="match status" value="1"/>
</dbReference>
<organism evidence="8 9">
    <name type="scientific">Fusarium torulosum</name>
    <dbReference type="NCBI Taxonomy" id="33205"/>
    <lineage>
        <taxon>Eukaryota</taxon>
        <taxon>Fungi</taxon>
        <taxon>Dikarya</taxon>
        <taxon>Ascomycota</taxon>
        <taxon>Pezizomycotina</taxon>
        <taxon>Sordariomycetes</taxon>
        <taxon>Hypocreomycetidae</taxon>
        <taxon>Hypocreales</taxon>
        <taxon>Nectriaceae</taxon>
        <taxon>Fusarium</taxon>
    </lineage>
</organism>
<dbReference type="GO" id="GO:0051213">
    <property type="term" value="F:dioxygenase activity"/>
    <property type="evidence" value="ECO:0007669"/>
    <property type="project" value="UniProtKB-KW"/>
</dbReference>
<dbReference type="GO" id="GO:0046872">
    <property type="term" value="F:metal ion binding"/>
    <property type="evidence" value="ECO:0007669"/>
    <property type="project" value="UniProtKB-KW"/>
</dbReference>
<dbReference type="GO" id="GO:0005739">
    <property type="term" value="C:mitochondrion"/>
    <property type="evidence" value="ECO:0007669"/>
    <property type="project" value="TreeGrafter"/>
</dbReference>
<keyword evidence="5" id="KW-0560">Oxidoreductase</keyword>
<evidence type="ECO:0000256" key="3">
    <source>
        <dbReference type="ARBA" id="ARBA00022723"/>
    </source>
</evidence>
<name>A0AAE8SHA4_9HYPO</name>
<gene>
    <name evidence="8" type="ORF">FTOL_05467</name>
</gene>
<keyword evidence="3" id="KW-0479">Metal-binding</keyword>
<reference evidence="8" key="1">
    <citation type="submission" date="2018-03" db="EMBL/GenBank/DDBJ databases">
        <authorList>
            <person name="Guldener U."/>
        </authorList>
    </citation>
    <scope>NUCLEOTIDE SEQUENCE</scope>
</reference>
<dbReference type="Proteomes" id="UP001187734">
    <property type="component" value="Unassembled WGS sequence"/>
</dbReference>
<dbReference type="PANTHER" id="PTHR10696:SF25">
    <property type="entry name" value="OXIDOREDUCTASE AIM17-RELATED"/>
    <property type="match status" value="1"/>
</dbReference>
<comment type="caution">
    <text evidence="8">The sequence shown here is derived from an EMBL/GenBank/DDBJ whole genome shotgun (WGS) entry which is preliminary data.</text>
</comment>
<evidence type="ECO:0000256" key="5">
    <source>
        <dbReference type="ARBA" id="ARBA00023002"/>
    </source>
</evidence>
<proteinExistence type="inferred from homology"/>
<keyword evidence="9" id="KW-1185">Reference proteome</keyword>
<dbReference type="SUPFAM" id="SSF51197">
    <property type="entry name" value="Clavaminate synthase-like"/>
    <property type="match status" value="1"/>
</dbReference>
<evidence type="ECO:0000256" key="2">
    <source>
        <dbReference type="ARBA" id="ARBA00008654"/>
    </source>
</evidence>
<keyword evidence="6" id="KW-0408">Iron</keyword>
<evidence type="ECO:0000313" key="9">
    <source>
        <dbReference type="Proteomes" id="UP001187734"/>
    </source>
</evidence>
<dbReference type="EMBL" id="ONZP01000174">
    <property type="protein sequence ID" value="SPJ75736.1"/>
    <property type="molecule type" value="Genomic_DNA"/>
</dbReference>
<evidence type="ECO:0000256" key="1">
    <source>
        <dbReference type="ARBA" id="ARBA00001954"/>
    </source>
</evidence>
<evidence type="ECO:0000256" key="6">
    <source>
        <dbReference type="ARBA" id="ARBA00023004"/>
    </source>
</evidence>
<dbReference type="Gene3D" id="3.60.130.10">
    <property type="entry name" value="Clavaminate synthase-like"/>
    <property type="match status" value="1"/>
</dbReference>
<dbReference type="PANTHER" id="PTHR10696">
    <property type="entry name" value="GAMMA-BUTYROBETAINE HYDROXYLASE-RELATED"/>
    <property type="match status" value="1"/>
</dbReference>
<protein>
    <recommendedName>
        <fullName evidence="7">TauD/TfdA-like domain-containing protein</fullName>
    </recommendedName>
</protein>
<dbReference type="InterPro" id="IPR050411">
    <property type="entry name" value="AlphaKG_dependent_hydroxylases"/>
</dbReference>
<accession>A0AAE8SHA4</accession>
<evidence type="ECO:0000259" key="7">
    <source>
        <dbReference type="Pfam" id="PF02668"/>
    </source>
</evidence>
<sequence length="183" mass="20886">MFWVMTKTTLQKLSIAALRNIVESGSLPGFRRNTHDAQVLWTKETLPMLKYFDYEEYIKDEMEVYKLIYQLRTNGLAFVTDVPSKVESPIQNTFYRRIWDVRTVPQAINAAYSSADLGFHTDLLYFQNPPHLQLLHCIQSASKGRANVFANGYKSAVDLLHSDPEAFETTAGSLDIASYRIAP</sequence>
<evidence type="ECO:0000313" key="8">
    <source>
        <dbReference type="EMBL" id="SPJ75736.1"/>
    </source>
</evidence>
<dbReference type="InterPro" id="IPR003819">
    <property type="entry name" value="TauD/TfdA-like"/>
</dbReference>
<feature type="domain" description="TauD/TfdA-like" evidence="7">
    <location>
        <begin position="89"/>
        <end position="170"/>
    </location>
</feature>
<comment type="cofactor">
    <cofactor evidence="1">
        <name>Fe(2+)</name>
        <dbReference type="ChEBI" id="CHEBI:29033"/>
    </cofactor>
</comment>
<keyword evidence="4" id="KW-0223">Dioxygenase</keyword>
<dbReference type="InterPro" id="IPR042098">
    <property type="entry name" value="TauD-like_sf"/>
</dbReference>
<dbReference type="AlphaFoldDB" id="A0AAE8SHA4"/>